<keyword evidence="3" id="KW-1185">Reference proteome</keyword>
<evidence type="ECO:0000313" key="3">
    <source>
        <dbReference type="Proteomes" id="UP000310200"/>
    </source>
</evidence>
<comment type="caution">
    <text evidence="2">The sequence shown here is derived from an EMBL/GenBank/DDBJ whole genome shotgun (WGS) entry which is preliminary data.</text>
</comment>
<feature type="region of interest" description="Disordered" evidence="1">
    <location>
        <begin position="136"/>
        <end position="188"/>
    </location>
</feature>
<proteinExistence type="predicted"/>
<evidence type="ECO:0000256" key="1">
    <source>
        <dbReference type="SAM" id="MobiDB-lite"/>
    </source>
</evidence>
<gene>
    <name evidence="2" type="ORF">DBV15_09331</name>
</gene>
<sequence length="462" mass="48092">MKEKNPSTNQDEIYHSNADGCALPRISELASASGRRAPIRAEKCRRCLKAIQIRNCCRNGRANKRITFFQALDRLVMAEADSEAALRSKRTIGILRQLFPDISQRIEEKVNSIIAEVIRVLGPVILRNVLGGGGGGAGGGGGGTSTGVQRDDDGTSVVGMSPFGDDDEDDESSATASNGSKVSISLPTFPPDVEEITVTQSRDNIISTTTTAATPGTISTTVSLSENEDVNPESENRVNEIGSESQNNEVRVQFADEVPSENSPQELTPLDETETQEEDENRDKRFLFGFGGNAGGGAGSGNFLFDIIRQAADGAARAAGTVYRVVAGTQSLGLGLSASRDVGPAAPAAANPAGGTGTPTSGAPSTAAPGAGILPPIPTNADGSLSSFQLVAGSGSNQLGDSSGSPEHGKADEHEAVPGPVTRFFVIANRGLSNLVQDLILRLAATSERFVNFKARLITSII</sequence>
<protein>
    <submittedName>
        <fullName evidence="2">Uncharacterized protein</fullName>
    </submittedName>
</protein>
<organism evidence="2 3">
    <name type="scientific">Temnothorax longispinosus</name>
    <dbReference type="NCBI Taxonomy" id="300112"/>
    <lineage>
        <taxon>Eukaryota</taxon>
        <taxon>Metazoa</taxon>
        <taxon>Ecdysozoa</taxon>
        <taxon>Arthropoda</taxon>
        <taxon>Hexapoda</taxon>
        <taxon>Insecta</taxon>
        <taxon>Pterygota</taxon>
        <taxon>Neoptera</taxon>
        <taxon>Endopterygota</taxon>
        <taxon>Hymenoptera</taxon>
        <taxon>Apocrita</taxon>
        <taxon>Aculeata</taxon>
        <taxon>Formicoidea</taxon>
        <taxon>Formicidae</taxon>
        <taxon>Myrmicinae</taxon>
        <taxon>Temnothorax</taxon>
    </lineage>
</organism>
<feature type="region of interest" description="Disordered" evidence="1">
    <location>
        <begin position="395"/>
        <end position="415"/>
    </location>
</feature>
<feature type="compositionally biased region" description="Polar residues" evidence="1">
    <location>
        <begin position="174"/>
        <end position="186"/>
    </location>
</feature>
<feature type="compositionally biased region" description="Low complexity" evidence="1">
    <location>
        <begin position="344"/>
        <end position="374"/>
    </location>
</feature>
<feature type="compositionally biased region" description="Gly residues" evidence="1">
    <location>
        <begin position="136"/>
        <end position="145"/>
    </location>
</feature>
<dbReference type="Proteomes" id="UP000310200">
    <property type="component" value="Unassembled WGS sequence"/>
</dbReference>
<feature type="compositionally biased region" description="Polar residues" evidence="1">
    <location>
        <begin position="395"/>
        <end position="405"/>
    </location>
</feature>
<feature type="region of interest" description="Disordered" evidence="1">
    <location>
        <begin position="344"/>
        <end position="376"/>
    </location>
</feature>
<name>A0A4S2KKQ7_9HYME</name>
<feature type="compositionally biased region" description="Acidic residues" evidence="1">
    <location>
        <begin position="269"/>
        <end position="280"/>
    </location>
</feature>
<reference evidence="2 3" key="1">
    <citation type="journal article" date="2019" name="Philos. Trans. R. Soc. Lond., B, Biol. Sci.">
        <title>Ant behaviour and brain gene expression of defending hosts depend on the ecological success of the intruding social parasite.</title>
        <authorList>
            <person name="Kaur R."/>
            <person name="Stoldt M."/>
            <person name="Jongepier E."/>
            <person name="Feldmeyer B."/>
            <person name="Menzel F."/>
            <person name="Bornberg-Bauer E."/>
            <person name="Foitzik S."/>
        </authorList>
    </citation>
    <scope>NUCLEOTIDE SEQUENCE [LARGE SCALE GENOMIC DNA]</scope>
    <source>
        <tissue evidence="2">Whole body</tissue>
    </source>
</reference>
<evidence type="ECO:0000313" key="2">
    <source>
        <dbReference type="EMBL" id="TGZ48298.1"/>
    </source>
</evidence>
<feature type="region of interest" description="Disordered" evidence="1">
    <location>
        <begin position="213"/>
        <end position="280"/>
    </location>
</feature>
<dbReference type="EMBL" id="QBLH01002502">
    <property type="protein sequence ID" value="TGZ48298.1"/>
    <property type="molecule type" value="Genomic_DNA"/>
</dbReference>
<accession>A0A4S2KKQ7</accession>
<dbReference type="AlphaFoldDB" id="A0A4S2KKQ7"/>